<evidence type="ECO:0000313" key="4">
    <source>
        <dbReference type="EMBL" id="ABB45125.1"/>
    </source>
</evidence>
<sequence length="289" mass="31912">MSGNRLKIAICGKSGLVGSKFTDYFLSQKNEVVEVKIRGDVSALDVAAQINRCDILINLSGATILSRWSEAYKKTLYLSRIETTKKLVDAIGLCHEKPKLFLNASAVGIYKSGSAHNDDSDELSDDFLAYLCKDWEAEARRASEFGVRNVQMRFGVVFAKEGGALQKMLPPFKLGLGGIVGNGKQIVSWIHIDDLIRAAAFIIKTPDIKGAVNFCAPNPLSNKEQTKIMGEVLHRPTIFPLPTFVLKLLYGEGASVILDSKEVYPSKLLESGFVFEYDNFEDALKEIVR</sequence>
<evidence type="ECO:0000259" key="2">
    <source>
        <dbReference type="Pfam" id="PF01370"/>
    </source>
</evidence>
<dbReference type="STRING" id="326298.Suden_1851"/>
<dbReference type="EMBL" id="CP000153">
    <property type="protein sequence ID" value="ABB45125.1"/>
    <property type="molecule type" value="Genomic_DNA"/>
</dbReference>
<dbReference type="InterPro" id="IPR010099">
    <property type="entry name" value="SDR39U1"/>
</dbReference>
<dbReference type="RefSeq" id="WP_011373465.1">
    <property type="nucleotide sequence ID" value="NC_007575.1"/>
</dbReference>
<accession>Q30PF6</accession>
<dbReference type="HOGENOM" id="CLU_047373_0_2_7"/>
<evidence type="ECO:0000259" key="3">
    <source>
        <dbReference type="Pfam" id="PF08338"/>
    </source>
</evidence>
<evidence type="ECO:0000256" key="1">
    <source>
        <dbReference type="ARBA" id="ARBA00009353"/>
    </source>
</evidence>
<feature type="domain" description="NAD-dependent epimerase/dehydratase" evidence="2">
    <location>
        <begin position="8"/>
        <end position="207"/>
    </location>
</feature>
<keyword evidence="5" id="KW-1185">Reference proteome</keyword>
<protein>
    <recommendedName>
        <fullName evidence="6">TIGR01777 family protein</fullName>
    </recommendedName>
</protein>
<dbReference type="OrthoDB" id="5292533at2"/>
<dbReference type="KEGG" id="tdn:Suden_1851"/>
<dbReference type="Pfam" id="PF08338">
    <property type="entry name" value="DUF1731"/>
    <property type="match status" value="1"/>
</dbReference>
<evidence type="ECO:0000313" key="5">
    <source>
        <dbReference type="Proteomes" id="UP000002714"/>
    </source>
</evidence>
<dbReference type="AlphaFoldDB" id="Q30PF6"/>
<proteinExistence type="inferred from homology"/>
<dbReference type="NCBIfam" id="TIGR01777">
    <property type="entry name" value="yfcH"/>
    <property type="match status" value="1"/>
</dbReference>
<feature type="domain" description="DUF1731" evidence="3">
    <location>
        <begin position="241"/>
        <end position="287"/>
    </location>
</feature>
<organism evidence="4 5">
    <name type="scientific">Sulfurimonas denitrificans (strain ATCC 33889 / DSM 1251)</name>
    <name type="common">Thiomicrospira denitrificans (strain ATCC 33889 / DSM 1251)</name>
    <dbReference type="NCBI Taxonomy" id="326298"/>
    <lineage>
        <taxon>Bacteria</taxon>
        <taxon>Pseudomonadati</taxon>
        <taxon>Campylobacterota</taxon>
        <taxon>Epsilonproteobacteria</taxon>
        <taxon>Campylobacterales</taxon>
        <taxon>Sulfurimonadaceae</taxon>
        <taxon>Sulfurimonas</taxon>
    </lineage>
</organism>
<dbReference type="InterPro" id="IPR036291">
    <property type="entry name" value="NAD(P)-bd_dom_sf"/>
</dbReference>
<gene>
    <name evidence="4" type="ordered locus">Suden_1851</name>
</gene>
<dbReference type="PANTHER" id="PTHR11092:SF0">
    <property type="entry name" value="EPIMERASE FAMILY PROTEIN SDR39U1"/>
    <property type="match status" value="1"/>
</dbReference>
<comment type="similarity">
    <text evidence="1">Belongs to the NAD(P)-dependent epimerase/dehydratase family. SDR39U1 subfamily.</text>
</comment>
<name>Q30PF6_SULDN</name>
<dbReference type="InterPro" id="IPR013549">
    <property type="entry name" value="DUF1731"/>
</dbReference>
<dbReference type="InterPro" id="IPR001509">
    <property type="entry name" value="Epimerase_deHydtase"/>
</dbReference>
<dbReference type="Gene3D" id="3.40.50.720">
    <property type="entry name" value="NAD(P)-binding Rossmann-like Domain"/>
    <property type="match status" value="1"/>
</dbReference>
<dbReference type="PANTHER" id="PTHR11092">
    <property type="entry name" value="SUGAR NUCLEOTIDE EPIMERASE RELATED"/>
    <property type="match status" value="1"/>
</dbReference>
<dbReference type="Proteomes" id="UP000002714">
    <property type="component" value="Chromosome"/>
</dbReference>
<dbReference type="eggNOG" id="COG1090">
    <property type="taxonomic scope" value="Bacteria"/>
</dbReference>
<evidence type="ECO:0008006" key="6">
    <source>
        <dbReference type="Google" id="ProtNLM"/>
    </source>
</evidence>
<dbReference type="SUPFAM" id="SSF51735">
    <property type="entry name" value="NAD(P)-binding Rossmann-fold domains"/>
    <property type="match status" value="1"/>
</dbReference>
<reference evidence="4 5" key="1">
    <citation type="journal article" date="2008" name="Appl. Environ. Microbiol.">
        <title>Genome of the epsilonproteobacterial chemolithoautotroph Sulfurimonas denitrificans.</title>
        <authorList>
            <person name="Sievert S.M."/>
            <person name="Scott K.M."/>
            <person name="Klotz M.G."/>
            <person name="Chain P.S.G."/>
            <person name="Hauser L.J."/>
            <person name="Hemp J."/>
            <person name="Huegler M."/>
            <person name="Land M."/>
            <person name="Lapidus A."/>
            <person name="Larimer F.W."/>
            <person name="Lucas S."/>
            <person name="Malfatti S.A."/>
            <person name="Meyer F."/>
            <person name="Paulsen I.T."/>
            <person name="Ren Q."/>
            <person name="Simon J."/>
            <person name="Bailey K."/>
            <person name="Diaz E."/>
            <person name="Fitzpatrick K.A."/>
            <person name="Glover B."/>
            <person name="Gwatney N."/>
            <person name="Korajkic A."/>
            <person name="Long A."/>
            <person name="Mobberley J.M."/>
            <person name="Pantry S.N."/>
            <person name="Pazder G."/>
            <person name="Peterson S."/>
            <person name="Quintanilla J.D."/>
            <person name="Sprinkle R."/>
            <person name="Stephens J."/>
            <person name="Thomas P."/>
            <person name="Vaughn R."/>
            <person name="Weber M.J."/>
            <person name="Wooten L.L."/>
        </authorList>
    </citation>
    <scope>NUCLEOTIDE SEQUENCE [LARGE SCALE GENOMIC DNA]</scope>
    <source>
        <strain evidence="5">ATCC 33889 / DSM 1251</strain>
    </source>
</reference>
<dbReference type="Pfam" id="PF01370">
    <property type="entry name" value="Epimerase"/>
    <property type="match status" value="1"/>
</dbReference>